<evidence type="ECO:0000313" key="2">
    <source>
        <dbReference type="Proteomes" id="UP000317484"/>
    </source>
</evidence>
<keyword evidence="2" id="KW-1185">Reference proteome</keyword>
<gene>
    <name evidence="1" type="ORF">SAMN06273567_11059</name>
</gene>
<evidence type="ECO:0000313" key="1">
    <source>
        <dbReference type="EMBL" id="SMO96662.1"/>
    </source>
</evidence>
<dbReference type="RefSeq" id="WP_246066225.1">
    <property type="nucleotide sequence ID" value="NZ_FXTJ01000010.1"/>
</dbReference>
<protein>
    <submittedName>
        <fullName evidence="1">Uncharacterized protein</fullName>
    </submittedName>
</protein>
<dbReference type="AlphaFoldDB" id="A0A521FKB7"/>
<sequence>MTTTGPVTGPATAPVARTPTTAERVFGLDDEGWARHANPWSVYTRIPIPALFAGAVWSRARIGRWSLLPVGAVCAWALVNPRAFPPPRSLDSWASKAVLGEPYWTNRKAVPVPPRHRVAPNVLLGLNTAGALVLARGLVARDGWMTLCGLAVHMAGKNWFLDRMAILHDDVVPPGTDERRPAA</sequence>
<organism evidence="1 2">
    <name type="scientific">Geodermatophilus aquaeductus</name>
    <dbReference type="NCBI Taxonomy" id="1564161"/>
    <lineage>
        <taxon>Bacteria</taxon>
        <taxon>Bacillati</taxon>
        <taxon>Actinomycetota</taxon>
        <taxon>Actinomycetes</taxon>
        <taxon>Geodermatophilales</taxon>
        <taxon>Geodermatophilaceae</taxon>
        <taxon>Geodermatophilus</taxon>
    </lineage>
</organism>
<name>A0A521FKB7_9ACTN</name>
<proteinExistence type="predicted"/>
<reference evidence="1 2" key="1">
    <citation type="submission" date="2017-05" db="EMBL/GenBank/DDBJ databases">
        <authorList>
            <person name="Varghese N."/>
            <person name="Submissions S."/>
        </authorList>
    </citation>
    <scope>NUCLEOTIDE SEQUENCE [LARGE SCALE GENOMIC DNA]</scope>
    <source>
        <strain evidence="1 2">DSM 46834</strain>
    </source>
</reference>
<dbReference type="Proteomes" id="UP000317484">
    <property type="component" value="Unassembled WGS sequence"/>
</dbReference>
<dbReference type="EMBL" id="FXTJ01000010">
    <property type="protein sequence ID" value="SMO96662.1"/>
    <property type="molecule type" value="Genomic_DNA"/>
</dbReference>
<accession>A0A521FKB7</accession>
<dbReference type="InterPro" id="IPR046595">
    <property type="entry name" value="DUF6653"/>
</dbReference>
<dbReference type="Pfam" id="PF20358">
    <property type="entry name" value="DUF6653"/>
    <property type="match status" value="1"/>
</dbReference>